<feature type="compositionally biased region" description="Gly residues" evidence="3">
    <location>
        <begin position="266"/>
        <end position="277"/>
    </location>
</feature>
<accession>Q24003</accession>
<proteinExistence type="predicted"/>
<dbReference type="GO" id="GO:0043565">
    <property type="term" value="F:sequence-specific DNA binding"/>
    <property type="evidence" value="ECO:0000314"/>
    <property type="project" value="FlyBase"/>
</dbReference>
<dbReference type="GO" id="GO:0007315">
    <property type="term" value="P:pole plasm assembly"/>
    <property type="evidence" value="ECO:0000303"/>
    <property type="project" value="FlyBase"/>
</dbReference>
<name>Q24455_DROME</name>
<dbReference type="PROSITE" id="PS50097">
    <property type="entry name" value="BTB"/>
    <property type="match status" value="1"/>
</dbReference>
<dbReference type="AlphaFoldDB" id="Q24455"/>
<dbReference type="PANTHER" id="PTHR23110">
    <property type="entry name" value="BTB DOMAIN TRANSCRIPTION FACTOR"/>
    <property type="match status" value="1"/>
</dbReference>
<comment type="subcellular location">
    <subcellularLocation>
        <location evidence="1">Nucleus</location>
    </subcellularLocation>
</comment>
<organism evidence="5">
    <name type="scientific">Drosophila melanogaster</name>
    <name type="common">Fruit fly</name>
    <dbReference type="NCBI Taxonomy" id="7227"/>
    <lineage>
        <taxon>Eukaryota</taxon>
        <taxon>Metazoa</taxon>
        <taxon>Ecdysozoa</taxon>
        <taxon>Arthropoda</taxon>
        <taxon>Hexapoda</taxon>
        <taxon>Insecta</taxon>
        <taxon>Pterygota</taxon>
        <taxon>Neoptera</taxon>
        <taxon>Endopterygota</taxon>
        <taxon>Diptera</taxon>
        <taxon>Brachycera</taxon>
        <taxon>Muscomorpha</taxon>
        <taxon>Ephydroidea</taxon>
        <taxon>Drosophilidae</taxon>
        <taxon>Drosophila</taxon>
        <taxon>Sophophora</taxon>
    </lineage>
</organism>
<dbReference type="GO" id="GO:0042803">
    <property type="term" value="F:protein homodimerization activity"/>
    <property type="evidence" value="ECO:0000314"/>
    <property type="project" value="FlyBase"/>
</dbReference>
<dbReference type="PIR" id="S66149">
    <property type="entry name" value="S66149"/>
</dbReference>
<evidence type="ECO:0000259" key="4">
    <source>
        <dbReference type="PROSITE" id="PS50097"/>
    </source>
</evidence>
<accession>Q24456</accession>
<dbReference type="CDD" id="cd18315">
    <property type="entry name" value="BTB_POZ_BAB-like"/>
    <property type="match status" value="1"/>
</dbReference>
<dbReference type="ExpressionAtlas" id="Q24455">
    <property type="expression patterns" value="baseline and differential"/>
</dbReference>
<dbReference type="GO" id="GO:0005634">
    <property type="term" value="C:nucleus"/>
    <property type="evidence" value="ECO:0000314"/>
    <property type="project" value="FlyBase"/>
</dbReference>
<dbReference type="SUPFAM" id="SSF54695">
    <property type="entry name" value="POZ domain"/>
    <property type="match status" value="1"/>
</dbReference>
<dbReference type="FunFam" id="3.30.710.10:FF:000131">
    <property type="entry name" value="Blast:Broad-complex core protein isoform 6"/>
    <property type="match status" value="1"/>
</dbReference>
<evidence type="ECO:0000256" key="1">
    <source>
        <dbReference type="ARBA" id="ARBA00004123"/>
    </source>
</evidence>
<dbReference type="GO" id="GO:0031208">
    <property type="term" value="F:POZ domain binding"/>
    <property type="evidence" value="ECO:0000314"/>
    <property type="project" value="FlyBase"/>
</dbReference>
<dbReference type="EMBL" id="X90986">
    <property type="protein sequence ID" value="CAA62473.1"/>
    <property type="molecule type" value="Genomic_DNA"/>
</dbReference>
<keyword evidence="2" id="KW-0539">Nucleus</keyword>
<reference evidence="5" key="1">
    <citation type="journal article" date="1995" name="EMBO J.">
        <title>pipsqueak encodes a novel nuclear protein required downstream of seven-up for the development of photoreceptors R3 and R4.</title>
        <authorList>
            <person name="Weber U."/>
            <person name="Siegel V."/>
            <person name="Mlodzik M."/>
        </authorList>
    </citation>
    <scope>NUCLEOTIDE SEQUENCE</scope>
</reference>
<evidence type="ECO:0000256" key="3">
    <source>
        <dbReference type="SAM" id="MobiDB-lite"/>
    </source>
</evidence>
<feature type="compositionally biased region" description="Basic and acidic residues" evidence="3">
    <location>
        <begin position="353"/>
        <end position="375"/>
    </location>
</feature>
<sequence length="535" mass="57515">MAAVRGHQYFSLRWNNYQNTMTSVFQQLREDLSFVDVTLSCEHGSLKAHKVVLSACSTYFQKLLLENPCKHPTIILPADIIFTDLKTIIDFVYRGEIDVTESELQGLLRTAEQLKIKGLCETAENADDLNDAATATITVSENIQQAVVGNIVNAAIVPGAPSPSLEQQQQHHQQQQQQQAQEQHQQQQVHAQQQQQQQQQINAALLTQHGVSSGSVSLSGQLLSSSASGSSGSLAGGQQASQTPSGLQPTPRKSRLKRSKSPDLSSGGGAGSSGGSSSGSTQQQPQPAHHHHPQTILIQGQNPNSIVSLQQTADGNYIPVSGSGDDSDAEDHEHEHNHGHGHGHGGHTHGHGHSHDHSHDHEHEHKPNKICKTEHSVASPASNSSSASNNAAGVSGVTSTGQAIVTQIVVARDGKDTKNMTSLGMGMVSWLASFGLVSKSQQISQLARDRSQIGSPQARMNINFANLTIPISLSTRIWIACRTAACWACPWDSWTSHPSHQHHLPPQSPSRSTSICPATLARTRAIYQIPPNRSI</sequence>
<gene>
    <name evidence="6" type="primary">psq</name>
    <name evidence="5" type="synonym">pipsqueak</name>
    <name evidence="6" type="ORF">CG2368</name>
</gene>
<dbReference type="GO" id="GO:0008595">
    <property type="term" value="P:anterior/posterior axis specification, embryo"/>
    <property type="evidence" value="ECO:0007001"/>
    <property type="project" value="FlyBase"/>
</dbReference>
<dbReference type="InterPro" id="IPR011333">
    <property type="entry name" value="SKP1/BTB/POZ_sf"/>
</dbReference>
<evidence type="ECO:0000313" key="5">
    <source>
        <dbReference type="EMBL" id="CAA62473.1"/>
    </source>
</evidence>
<feature type="compositionally biased region" description="Low complexity" evidence="3">
    <location>
        <begin position="278"/>
        <end position="287"/>
    </location>
</feature>
<dbReference type="Pfam" id="PF00651">
    <property type="entry name" value="BTB"/>
    <property type="match status" value="1"/>
</dbReference>
<feature type="compositionally biased region" description="Low complexity" evidence="3">
    <location>
        <begin position="166"/>
        <end position="193"/>
    </location>
</feature>
<dbReference type="GO" id="GO:0031507">
    <property type="term" value="P:heterochromatin formation"/>
    <property type="evidence" value="ECO:0000315"/>
    <property type="project" value="FlyBase"/>
</dbReference>
<dbReference type="SMART" id="SM00225">
    <property type="entry name" value="BTB"/>
    <property type="match status" value="1"/>
</dbReference>
<dbReference type="PANTHER" id="PTHR23110:SF102">
    <property type="entry name" value="PIPSQUEAK, ISOFORM O"/>
    <property type="match status" value="1"/>
</dbReference>
<protein>
    <submittedName>
        <fullName evidence="5">Pipsqueak protein</fullName>
    </submittedName>
</protein>
<dbReference type="GO" id="GO:0031519">
    <property type="term" value="C:PcG protein complex"/>
    <property type="evidence" value="ECO:0000314"/>
    <property type="project" value="FlyBase"/>
</dbReference>
<feature type="region of interest" description="Disordered" evidence="3">
    <location>
        <begin position="159"/>
        <end position="193"/>
    </location>
</feature>
<dbReference type="GO" id="GO:0009880">
    <property type="term" value="P:embryonic pattern specification"/>
    <property type="evidence" value="ECO:0000315"/>
    <property type="project" value="FlyBase"/>
</dbReference>
<dbReference type="OrthoDB" id="6359816at2759"/>
<evidence type="ECO:0000313" key="6">
    <source>
        <dbReference type="FlyBase" id="FBgn0263102"/>
    </source>
</evidence>
<feature type="region of interest" description="Disordered" evidence="3">
    <location>
        <begin position="214"/>
        <end position="293"/>
    </location>
</feature>
<dbReference type="UCSC" id="CG2368-RE">
    <property type="organism name" value="d. melanogaster"/>
</dbReference>
<feature type="domain" description="BTB" evidence="4">
    <location>
        <begin position="35"/>
        <end position="101"/>
    </location>
</feature>
<dbReference type="VEuPathDB" id="VectorBase:FBgn0263102"/>
<feature type="compositionally biased region" description="Low complexity" evidence="3">
    <location>
        <begin position="214"/>
        <end position="242"/>
    </location>
</feature>
<feature type="region of interest" description="Disordered" evidence="3">
    <location>
        <begin position="315"/>
        <end position="398"/>
    </location>
</feature>
<accession>Q24455</accession>
<dbReference type="InterPro" id="IPR051095">
    <property type="entry name" value="Dros_DevTransReg"/>
</dbReference>
<dbReference type="GO" id="GO:0007476">
    <property type="term" value="P:imaginal disc-derived wing morphogenesis"/>
    <property type="evidence" value="ECO:0000315"/>
    <property type="project" value="FlyBase"/>
</dbReference>
<dbReference type="AGR" id="FB:FBgn0263102"/>
<feature type="compositionally biased region" description="Low complexity" evidence="3">
    <location>
        <begin position="376"/>
        <end position="397"/>
    </location>
</feature>
<dbReference type="InterPro" id="IPR000210">
    <property type="entry name" value="BTB/POZ_dom"/>
</dbReference>
<dbReference type="Gene3D" id="3.30.710.10">
    <property type="entry name" value="Potassium Channel Kv1.1, Chain A"/>
    <property type="match status" value="1"/>
</dbReference>
<evidence type="ECO:0000256" key="2">
    <source>
        <dbReference type="ARBA" id="ARBA00023242"/>
    </source>
</evidence>
<dbReference type="FlyBase" id="FBgn0263102">
    <property type="gene designation" value="psq"/>
</dbReference>
<dbReference type="PIR" id="S66148">
    <property type="entry name" value="S66148"/>
</dbReference>
<feature type="compositionally biased region" description="Basic residues" evidence="3">
    <location>
        <begin position="339"/>
        <end position="352"/>
    </location>
</feature>
<dbReference type="GO" id="GO:0003677">
    <property type="term" value="F:DNA binding"/>
    <property type="evidence" value="ECO:0000314"/>
    <property type="project" value="FlyBase"/>
</dbReference>